<organism evidence="1 2">
    <name type="scientific">Rufibacter radiotolerans</name>
    <dbReference type="NCBI Taxonomy" id="1379910"/>
    <lineage>
        <taxon>Bacteria</taxon>
        <taxon>Pseudomonadati</taxon>
        <taxon>Bacteroidota</taxon>
        <taxon>Cytophagia</taxon>
        <taxon>Cytophagales</taxon>
        <taxon>Hymenobacteraceae</taxon>
        <taxon>Rufibacter</taxon>
    </lineage>
</organism>
<evidence type="ECO:0000313" key="2">
    <source>
        <dbReference type="Proteomes" id="UP000036458"/>
    </source>
</evidence>
<dbReference type="Proteomes" id="UP000036458">
    <property type="component" value="Chromosome"/>
</dbReference>
<gene>
    <name evidence="1" type="ORF">TH63_09640</name>
</gene>
<dbReference type="RefSeq" id="WP_048920764.1">
    <property type="nucleotide sequence ID" value="NZ_CP010777.1"/>
</dbReference>
<dbReference type="EMBL" id="CP010777">
    <property type="protein sequence ID" value="AKQ45846.1"/>
    <property type="molecule type" value="Genomic_DNA"/>
</dbReference>
<dbReference type="AlphaFoldDB" id="A0A0H4W5Y4"/>
<proteinExistence type="predicted"/>
<dbReference type="PATRIC" id="fig|1379910.4.peg.2092"/>
<protein>
    <submittedName>
        <fullName evidence="1">Uncharacterized protein</fullName>
    </submittedName>
</protein>
<keyword evidence="2" id="KW-1185">Reference proteome</keyword>
<name>A0A0H4W5Y4_9BACT</name>
<dbReference type="KEGG" id="ruf:TH63_09640"/>
<dbReference type="OrthoDB" id="6334863at2"/>
<reference evidence="1 2" key="1">
    <citation type="submission" date="2015-01" db="EMBL/GenBank/DDBJ databases">
        <title>Rufibacter sp./DG31D/ whole genome sequencing.</title>
        <authorList>
            <person name="Kim M.K."/>
            <person name="Srinivasan S."/>
            <person name="Lee J.-J."/>
        </authorList>
    </citation>
    <scope>NUCLEOTIDE SEQUENCE [LARGE SCALE GENOMIC DNA]</scope>
    <source>
        <strain evidence="1 2">DG31D</strain>
    </source>
</reference>
<sequence length="225" mass="25999">MEEQIDITSEGPITLLGDKYDSVLYLNGIPIQFTWIREIGSTWRYQIAKSIDEADIIEDRSFANFVKFGYLTDEPLSKQFHYIISKLNKGKYSLKIDYLSSELELVELNEDSSNYVYFDTYAGIEDIIATQAVFEKEVANEYETIIKKGAEPILVVLTSLGSVNKFIMDGHHKFLAYSKLDKPIRTLLITKLDKETVTREIGLKVIKYSGSKNQEYRTRFLQKFK</sequence>
<evidence type="ECO:0000313" key="1">
    <source>
        <dbReference type="EMBL" id="AKQ45846.1"/>
    </source>
</evidence>
<accession>A0A0H4W5Y4</accession>